<sequence length="71" mass="8433">MLFKRKGYLRKQADQSLLQTLHELKDVWNKQKEIVERSVEPSGAVLAKLKVDEAKYFFLLKEAKRRKIRMG</sequence>
<dbReference type="InterPro" id="IPR019644">
    <property type="entry name" value="DUF2508"/>
</dbReference>
<dbReference type="AlphaFoldDB" id="A0A0J6FTU1"/>
<dbReference type="Proteomes" id="UP000035996">
    <property type="component" value="Unassembled WGS sequence"/>
</dbReference>
<dbReference type="EMBL" id="LELK01000002">
    <property type="protein sequence ID" value="KMM37757.1"/>
    <property type="molecule type" value="Genomic_DNA"/>
</dbReference>
<evidence type="ECO:0000313" key="2">
    <source>
        <dbReference type="Proteomes" id="UP000035996"/>
    </source>
</evidence>
<proteinExistence type="predicted"/>
<name>A0A0J6FTU1_9BACL</name>
<reference evidence="1" key="1">
    <citation type="submission" date="2015-06" db="EMBL/GenBank/DDBJ databases">
        <authorList>
            <person name="Liu B."/>
            <person name="Wang J."/>
            <person name="Zhu Y."/>
            <person name="Liu G."/>
            <person name="Chen Q."/>
            <person name="Zheng C."/>
            <person name="Che J."/>
            <person name="Ge C."/>
            <person name="Shi H."/>
            <person name="Pan Z."/>
            <person name="Liu X."/>
        </authorList>
    </citation>
    <scope>NUCLEOTIDE SEQUENCE [LARGE SCALE GENOMIC DNA]</scope>
    <source>
        <strain evidence="1">DSM 16346</strain>
    </source>
</reference>
<dbReference type="GeneID" id="301329173"/>
<dbReference type="OrthoDB" id="2166610at2"/>
<dbReference type="STRING" id="157733.AB986_10345"/>
<protein>
    <submittedName>
        <fullName evidence="1">Uncharacterized protein</fullName>
    </submittedName>
</protein>
<dbReference type="RefSeq" id="WP_048311072.1">
    <property type="nucleotide sequence ID" value="NZ_CP119526.1"/>
</dbReference>
<dbReference type="PATRIC" id="fig|157733.3.peg.2159"/>
<dbReference type="Pfam" id="PF10704">
    <property type="entry name" value="DUF2508"/>
    <property type="match status" value="1"/>
</dbReference>
<keyword evidence="2" id="KW-1185">Reference proteome</keyword>
<comment type="caution">
    <text evidence="1">The sequence shown here is derived from an EMBL/GenBank/DDBJ whole genome shotgun (WGS) entry which is preliminary data.</text>
</comment>
<accession>A0A0J6FTU1</accession>
<organism evidence="1 2">
    <name type="scientific">Guptibacillus hwajinpoensis</name>
    <dbReference type="NCBI Taxonomy" id="208199"/>
    <lineage>
        <taxon>Bacteria</taxon>
        <taxon>Bacillati</taxon>
        <taxon>Bacillota</taxon>
        <taxon>Bacilli</taxon>
        <taxon>Bacillales</taxon>
        <taxon>Guptibacillaceae</taxon>
        <taxon>Guptibacillus</taxon>
    </lineage>
</organism>
<evidence type="ECO:0000313" key="1">
    <source>
        <dbReference type="EMBL" id="KMM37757.1"/>
    </source>
</evidence>
<gene>
    <name evidence="1" type="ORF">AB986_10345</name>
</gene>